<protein>
    <submittedName>
        <fullName evidence="8">Peptidoglycan bridge formation glycyltransferase FemA/FemB family protein</fullName>
    </submittedName>
</protein>
<comment type="similarity">
    <text evidence="1">Belongs to the FemABX family.</text>
</comment>
<dbReference type="SUPFAM" id="SSF55729">
    <property type="entry name" value="Acyl-CoA N-acyltransferases (Nat)"/>
    <property type="match status" value="1"/>
</dbReference>
<reference evidence="8 9" key="1">
    <citation type="submission" date="2018-11" db="EMBL/GenBank/DDBJ databases">
        <title>Draft genome of Simplicispira Flexivirga sp. BO-16.</title>
        <authorList>
            <person name="Im W.T."/>
        </authorList>
    </citation>
    <scope>NUCLEOTIDE SEQUENCE [LARGE SCALE GENOMIC DNA]</scope>
    <source>
        <strain evidence="8 9">BO-16</strain>
    </source>
</reference>
<organism evidence="8 9">
    <name type="scientific">Flexivirga caeni</name>
    <dbReference type="NCBI Taxonomy" id="2294115"/>
    <lineage>
        <taxon>Bacteria</taxon>
        <taxon>Bacillati</taxon>
        <taxon>Actinomycetota</taxon>
        <taxon>Actinomycetes</taxon>
        <taxon>Micrococcales</taxon>
        <taxon>Dermacoccaceae</taxon>
        <taxon>Flexivirga</taxon>
    </lineage>
</organism>
<keyword evidence="6" id="KW-0961">Cell wall biogenesis/degradation</keyword>
<evidence type="ECO:0000256" key="6">
    <source>
        <dbReference type="ARBA" id="ARBA00023316"/>
    </source>
</evidence>
<dbReference type="Gene3D" id="3.40.630.30">
    <property type="match status" value="1"/>
</dbReference>
<dbReference type="EMBL" id="RJJQ01000003">
    <property type="protein sequence ID" value="RNI24358.1"/>
    <property type="molecule type" value="Genomic_DNA"/>
</dbReference>
<dbReference type="InterPro" id="IPR038740">
    <property type="entry name" value="BioF2-like_GNAT_dom"/>
</dbReference>
<dbReference type="GO" id="GO:0009252">
    <property type="term" value="P:peptidoglycan biosynthetic process"/>
    <property type="evidence" value="ECO:0007669"/>
    <property type="project" value="UniProtKB-KW"/>
</dbReference>
<keyword evidence="4" id="KW-0573">Peptidoglycan synthesis</keyword>
<dbReference type="GO" id="GO:0016755">
    <property type="term" value="F:aminoacyltransferase activity"/>
    <property type="evidence" value="ECO:0007669"/>
    <property type="project" value="InterPro"/>
</dbReference>
<dbReference type="PANTHER" id="PTHR36174:SF1">
    <property type="entry name" value="LIPID II:GLYCINE GLYCYLTRANSFERASE"/>
    <property type="match status" value="1"/>
</dbReference>
<evidence type="ECO:0000256" key="1">
    <source>
        <dbReference type="ARBA" id="ARBA00009943"/>
    </source>
</evidence>
<keyword evidence="3" id="KW-0133">Cell shape</keyword>
<feature type="domain" description="BioF2-like acetyltransferase" evidence="7">
    <location>
        <begin position="166"/>
        <end position="297"/>
    </location>
</feature>
<keyword evidence="2 8" id="KW-0808">Transferase</keyword>
<accession>A0A3M9MI69</accession>
<evidence type="ECO:0000313" key="9">
    <source>
        <dbReference type="Proteomes" id="UP000271678"/>
    </source>
</evidence>
<evidence type="ECO:0000256" key="2">
    <source>
        <dbReference type="ARBA" id="ARBA00022679"/>
    </source>
</evidence>
<dbReference type="GO" id="GO:0071555">
    <property type="term" value="P:cell wall organization"/>
    <property type="evidence" value="ECO:0007669"/>
    <property type="project" value="UniProtKB-KW"/>
</dbReference>
<keyword evidence="5" id="KW-0012">Acyltransferase</keyword>
<sequence length="374" mass="41641">MTGSDAAVAARGGAELSVRQCTAAEFVDVVHAAGRVIPVEQSPQWARYDDVLPGRAHWRFLVVSDGDAPMAALSLSAQRSRLLDQLWAKRGPVWLDDDRSAARERALREALAAYIRAERPSAGLLRLHTEHAGSDLVEPLVGVSCDRTVLLDLTQSEEDLLAGMSQNGRRNIRKALKNDGLVFADETAIGIRHFETVMYPIFEETARRDGFVLRPWRSYYEMLRRLGPDTCRLFTVRDEGSVVAWTLVTEYDGQAGYYFAASADTARDTYAVYRLVWGVLQTLQAEGAESFDFCGAGSDRAPSLLSLNRFKLNFGRQALLEVPGPWDVVLRPNAVRLFHTARSTRTALRHTAARARALRARQPMASGERFDFVE</sequence>
<dbReference type="GO" id="GO:0008360">
    <property type="term" value="P:regulation of cell shape"/>
    <property type="evidence" value="ECO:0007669"/>
    <property type="project" value="UniProtKB-KW"/>
</dbReference>
<dbReference type="InterPro" id="IPR016181">
    <property type="entry name" value="Acyl_CoA_acyltransferase"/>
</dbReference>
<dbReference type="Proteomes" id="UP000271678">
    <property type="component" value="Unassembled WGS sequence"/>
</dbReference>
<dbReference type="InterPro" id="IPR050644">
    <property type="entry name" value="PG_Glycine_Bridge_Synth"/>
</dbReference>
<dbReference type="PROSITE" id="PS51191">
    <property type="entry name" value="FEMABX"/>
    <property type="match status" value="1"/>
</dbReference>
<comment type="caution">
    <text evidence="8">The sequence shown here is derived from an EMBL/GenBank/DDBJ whole genome shotgun (WGS) entry which is preliminary data.</text>
</comment>
<keyword evidence="9" id="KW-1185">Reference proteome</keyword>
<dbReference type="AlphaFoldDB" id="A0A3M9MI69"/>
<name>A0A3M9MI69_9MICO</name>
<gene>
    <name evidence="8" type="ORF">EFY87_05200</name>
</gene>
<evidence type="ECO:0000259" key="7">
    <source>
        <dbReference type="Pfam" id="PF13480"/>
    </source>
</evidence>
<dbReference type="RefSeq" id="WP_123270398.1">
    <property type="nucleotide sequence ID" value="NZ_RJJQ01000003.1"/>
</dbReference>
<dbReference type="InterPro" id="IPR003447">
    <property type="entry name" value="FEMABX"/>
</dbReference>
<dbReference type="OrthoDB" id="3185680at2"/>
<dbReference type="PANTHER" id="PTHR36174">
    <property type="entry name" value="LIPID II:GLYCINE GLYCYLTRANSFERASE"/>
    <property type="match status" value="1"/>
</dbReference>
<evidence type="ECO:0000313" key="8">
    <source>
        <dbReference type="EMBL" id="RNI24358.1"/>
    </source>
</evidence>
<evidence type="ECO:0000256" key="3">
    <source>
        <dbReference type="ARBA" id="ARBA00022960"/>
    </source>
</evidence>
<evidence type="ECO:0000256" key="5">
    <source>
        <dbReference type="ARBA" id="ARBA00023315"/>
    </source>
</evidence>
<evidence type="ECO:0000256" key="4">
    <source>
        <dbReference type="ARBA" id="ARBA00022984"/>
    </source>
</evidence>
<dbReference type="Pfam" id="PF13480">
    <property type="entry name" value="Acetyltransf_6"/>
    <property type="match status" value="1"/>
</dbReference>
<proteinExistence type="inferred from homology"/>